<organism evidence="1 2">
    <name type="scientific">Simiduia agarivorans (strain DSM 21679 / JCM 13881 / BCRC 17597 / SA1)</name>
    <dbReference type="NCBI Taxonomy" id="1117647"/>
    <lineage>
        <taxon>Bacteria</taxon>
        <taxon>Pseudomonadati</taxon>
        <taxon>Pseudomonadota</taxon>
        <taxon>Gammaproteobacteria</taxon>
        <taxon>Cellvibrionales</taxon>
        <taxon>Cellvibrionaceae</taxon>
        <taxon>Simiduia</taxon>
    </lineage>
</organism>
<evidence type="ECO:0000313" key="2">
    <source>
        <dbReference type="Proteomes" id="UP000000466"/>
    </source>
</evidence>
<keyword evidence="2" id="KW-1185">Reference proteome</keyword>
<dbReference type="RefSeq" id="WP_015048266.1">
    <property type="nucleotide sequence ID" value="NC_018868.3"/>
</dbReference>
<dbReference type="STRING" id="1117647.M5M_14895"/>
<dbReference type="OrthoDB" id="6386691at2"/>
<name>K4KPQ3_SIMAS</name>
<reference evidence="1 2" key="1">
    <citation type="journal article" date="2013" name="Genome Announc.">
        <title>Complete genome sequence of Simiduia agarivorans SA1(T), a marine bacterium able to degrade a variety of polysaccharides.</title>
        <authorList>
            <person name="Lin S.Y."/>
            <person name="Shieh W.Y."/>
            <person name="Chen J.S."/>
            <person name="Tang S.L."/>
        </authorList>
    </citation>
    <scope>NUCLEOTIDE SEQUENCE [LARGE SCALE GENOMIC DNA]</scope>
    <source>
        <strain evidence="2">DSM 21679 / JCM 13881 / BCRC 17597 / SA1</strain>
    </source>
</reference>
<dbReference type="eggNOG" id="ENOG5033C2U">
    <property type="taxonomic scope" value="Bacteria"/>
</dbReference>
<proteinExistence type="predicted"/>
<accession>K4KPQ3</accession>
<evidence type="ECO:0008006" key="3">
    <source>
        <dbReference type="Google" id="ProtNLM"/>
    </source>
</evidence>
<dbReference type="HOGENOM" id="CLU_2131855_0_0_6"/>
<protein>
    <recommendedName>
        <fullName evidence="3">ABM domain-containing protein</fullName>
    </recommendedName>
</protein>
<evidence type="ECO:0000313" key="1">
    <source>
        <dbReference type="EMBL" id="AFV00114.1"/>
    </source>
</evidence>
<sequence>MQEVSIINHIVVPAGMQSVAESIRDQYIAYFKTQDGFVSSTFYRSLDTEADGSIKYVNTVVWQSFQHYQAVVNKGFSNPDGLNNDGYKVLGKGFPEPIRVSPGRYIIVADNQA</sequence>
<dbReference type="InterPro" id="IPR011008">
    <property type="entry name" value="Dimeric_a/b-barrel"/>
</dbReference>
<dbReference type="SUPFAM" id="SSF54909">
    <property type="entry name" value="Dimeric alpha+beta barrel"/>
    <property type="match status" value="1"/>
</dbReference>
<dbReference type="Gene3D" id="3.30.70.100">
    <property type="match status" value="1"/>
</dbReference>
<dbReference type="AlphaFoldDB" id="K4KPQ3"/>
<dbReference type="KEGG" id="saga:M5M_14895"/>
<gene>
    <name evidence="1" type="ordered locus">M5M_14895</name>
</gene>
<dbReference type="Proteomes" id="UP000000466">
    <property type="component" value="Chromosome"/>
</dbReference>
<dbReference type="EMBL" id="CP003746">
    <property type="protein sequence ID" value="AFV00114.1"/>
    <property type="molecule type" value="Genomic_DNA"/>
</dbReference>